<keyword evidence="2" id="KW-1185">Reference proteome</keyword>
<dbReference type="Proteomes" id="UP001056778">
    <property type="component" value="Chromosome 2"/>
</dbReference>
<evidence type="ECO:0000313" key="2">
    <source>
        <dbReference type="Proteomes" id="UP001056778"/>
    </source>
</evidence>
<gene>
    <name evidence="1" type="ORF">MML48_2g00020007</name>
</gene>
<protein>
    <submittedName>
        <fullName evidence="1">Uncharacterized protein</fullName>
    </submittedName>
</protein>
<dbReference type="EMBL" id="CM043016">
    <property type="protein sequence ID" value="KAI4468981.1"/>
    <property type="molecule type" value="Genomic_DNA"/>
</dbReference>
<accession>A0ACB9TQ28</accession>
<reference evidence="1" key="1">
    <citation type="submission" date="2022-04" db="EMBL/GenBank/DDBJ databases">
        <title>Chromosome-scale genome assembly of Holotrichia oblita Faldermann.</title>
        <authorList>
            <person name="Rongchong L."/>
        </authorList>
    </citation>
    <scope>NUCLEOTIDE SEQUENCE</scope>
    <source>
        <strain evidence="1">81SQS9</strain>
    </source>
</reference>
<evidence type="ECO:0000313" key="1">
    <source>
        <dbReference type="EMBL" id="KAI4468981.1"/>
    </source>
</evidence>
<sequence length="100" mass="10905">MPRTKSEFFFFGSSYASVFRLRLLRGIAHTDHNPEMQPDAVRTGSGGAQPQPAGTPDVPAEHPRSRDQSNGQSNDAQLHADSKISEISDGGAVYVETRTY</sequence>
<name>A0ACB9TQ28_HOLOL</name>
<comment type="caution">
    <text evidence="1">The sequence shown here is derived from an EMBL/GenBank/DDBJ whole genome shotgun (WGS) entry which is preliminary data.</text>
</comment>
<organism evidence="1 2">
    <name type="scientific">Holotrichia oblita</name>
    <name type="common">Chafer beetle</name>
    <dbReference type="NCBI Taxonomy" id="644536"/>
    <lineage>
        <taxon>Eukaryota</taxon>
        <taxon>Metazoa</taxon>
        <taxon>Ecdysozoa</taxon>
        <taxon>Arthropoda</taxon>
        <taxon>Hexapoda</taxon>
        <taxon>Insecta</taxon>
        <taxon>Pterygota</taxon>
        <taxon>Neoptera</taxon>
        <taxon>Endopterygota</taxon>
        <taxon>Coleoptera</taxon>
        <taxon>Polyphaga</taxon>
        <taxon>Scarabaeiformia</taxon>
        <taxon>Scarabaeidae</taxon>
        <taxon>Melolonthinae</taxon>
        <taxon>Holotrichia</taxon>
    </lineage>
</organism>
<proteinExistence type="predicted"/>